<dbReference type="EMBL" id="CP182909">
    <property type="protein sequence ID" value="XPM62463.1"/>
    <property type="molecule type" value="Genomic_DNA"/>
</dbReference>
<organism evidence="1 2">
    <name type="scientific">Desertifilum tharense IPPAS B-1220</name>
    <dbReference type="NCBI Taxonomy" id="1781255"/>
    <lineage>
        <taxon>Bacteria</taxon>
        <taxon>Bacillati</taxon>
        <taxon>Cyanobacteriota</taxon>
        <taxon>Cyanophyceae</taxon>
        <taxon>Desertifilales</taxon>
        <taxon>Desertifilaceae</taxon>
        <taxon>Desertifilum</taxon>
    </lineage>
</organism>
<reference evidence="1 2" key="1">
    <citation type="journal article" date="2016" name="Genome Announc.">
        <title>Draft Genome Sequence of the Thermotolerant Cyanobacterium Desertifilum sp. IPPAS B-1220.</title>
        <authorList>
            <person name="Mironov K.S."/>
            <person name="Sinetova M.A."/>
            <person name="Bolatkhan K."/>
            <person name="Zayadan B.K."/>
            <person name="Ustinova V.V."/>
            <person name="Kupriyanova E.V."/>
            <person name="Skrypnik A.N."/>
            <person name="Gogoleva N.E."/>
            <person name="Gogolev Y.V."/>
            <person name="Los D.A."/>
        </authorList>
    </citation>
    <scope>NUCLEOTIDE SEQUENCE [LARGE SCALE GENOMIC DNA]</scope>
    <source>
        <strain evidence="1 2">IPPAS B-1220</strain>
    </source>
</reference>
<accession>A0ACD5GNZ8</accession>
<evidence type="ECO:0000313" key="1">
    <source>
        <dbReference type="EMBL" id="XPM62463.1"/>
    </source>
</evidence>
<protein>
    <submittedName>
        <fullName evidence="1">Uncharacterized protein</fullName>
    </submittedName>
</protein>
<keyword evidence="2" id="KW-1185">Reference proteome</keyword>
<name>A0ACD5GNZ8_9CYAN</name>
<dbReference type="Proteomes" id="UP000095472">
    <property type="component" value="Chromosome"/>
</dbReference>
<sequence>MFQRNTLQTRLFGAFLFLGLIVLIVAFIGWSGNSRLTGHLNTINQKTFPSALELLRIDSGRSKIQYH</sequence>
<evidence type="ECO:0000313" key="2">
    <source>
        <dbReference type="Proteomes" id="UP000095472"/>
    </source>
</evidence>
<gene>
    <name evidence="1" type="ORF">BH720_022445</name>
</gene>
<proteinExistence type="predicted"/>